<feature type="domain" description="TonB-dependent receptor-like beta-barrel" evidence="6">
    <location>
        <begin position="455"/>
        <end position="1003"/>
    </location>
</feature>
<keyword evidence="2 4" id="KW-0472">Membrane</keyword>
<evidence type="ECO:0000256" key="4">
    <source>
        <dbReference type="RuleBase" id="RU003357"/>
    </source>
</evidence>
<comment type="similarity">
    <text evidence="4">Belongs to the TonB-dependent receptor family.</text>
</comment>
<dbReference type="RefSeq" id="WP_344693367.1">
    <property type="nucleotide sequence ID" value="NZ_BAABBF010000004.1"/>
</dbReference>
<dbReference type="Proteomes" id="UP001500523">
    <property type="component" value="Unassembled WGS sequence"/>
</dbReference>
<dbReference type="InterPro" id="IPR012910">
    <property type="entry name" value="Plug_dom"/>
</dbReference>
<evidence type="ECO:0000313" key="9">
    <source>
        <dbReference type="Proteomes" id="UP001500523"/>
    </source>
</evidence>
<comment type="subcellular location">
    <subcellularLocation>
        <location evidence="1 4">Cell outer membrane</location>
    </subcellularLocation>
</comment>
<feature type="signal peptide" evidence="5">
    <location>
        <begin position="1"/>
        <end position="30"/>
    </location>
</feature>
<reference evidence="9" key="1">
    <citation type="journal article" date="2019" name="Int. J. Syst. Evol. Microbiol.">
        <title>The Global Catalogue of Microorganisms (GCM) 10K type strain sequencing project: providing services to taxonomists for standard genome sequencing and annotation.</title>
        <authorList>
            <consortium name="The Broad Institute Genomics Platform"/>
            <consortium name="The Broad Institute Genome Sequencing Center for Infectious Disease"/>
            <person name="Wu L."/>
            <person name="Ma J."/>
        </authorList>
    </citation>
    <scope>NUCLEOTIDE SEQUENCE [LARGE SCALE GENOMIC DNA]</scope>
    <source>
        <strain evidence="9">JCM 17498</strain>
    </source>
</reference>
<comment type="caution">
    <text evidence="8">The sequence shown here is derived from an EMBL/GenBank/DDBJ whole genome shotgun (WGS) entry which is preliminary data.</text>
</comment>
<dbReference type="InterPro" id="IPR000531">
    <property type="entry name" value="Beta-barrel_TonB"/>
</dbReference>
<evidence type="ECO:0000256" key="2">
    <source>
        <dbReference type="ARBA" id="ARBA00023136"/>
    </source>
</evidence>
<keyword evidence="9" id="KW-1185">Reference proteome</keyword>
<dbReference type="SUPFAM" id="SSF56935">
    <property type="entry name" value="Porins"/>
    <property type="match status" value="1"/>
</dbReference>
<evidence type="ECO:0000313" key="8">
    <source>
        <dbReference type="EMBL" id="GAA3712113.1"/>
    </source>
</evidence>
<proteinExistence type="inferred from homology"/>
<evidence type="ECO:0000256" key="5">
    <source>
        <dbReference type="SAM" id="SignalP"/>
    </source>
</evidence>
<evidence type="ECO:0000259" key="6">
    <source>
        <dbReference type="Pfam" id="PF00593"/>
    </source>
</evidence>
<dbReference type="Pfam" id="PF07715">
    <property type="entry name" value="Plug"/>
    <property type="match status" value="1"/>
</dbReference>
<feature type="domain" description="TonB-dependent receptor plug" evidence="7">
    <location>
        <begin position="72"/>
        <end position="192"/>
    </location>
</feature>
<dbReference type="Pfam" id="PF00593">
    <property type="entry name" value="TonB_dep_Rec_b-barrel"/>
    <property type="match status" value="1"/>
</dbReference>
<dbReference type="InterPro" id="IPR036942">
    <property type="entry name" value="Beta-barrel_TonB_sf"/>
</dbReference>
<keyword evidence="8" id="KW-0675">Receptor</keyword>
<feature type="chain" id="PRO_5046100601" evidence="5">
    <location>
        <begin position="31"/>
        <end position="1035"/>
    </location>
</feature>
<keyword evidence="3" id="KW-0998">Cell outer membrane</keyword>
<dbReference type="Gene3D" id="2.40.170.20">
    <property type="entry name" value="TonB-dependent receptor, beta-barrel domain"/>
    <property type="match status" value="1"/>
</dbReference>
<sequence>MTRSWQRTALALRTSTIAATIAAIAPPVAAQGVPAQASAAVEETQDGDQTAADDIVVVGSQIRGAKVNDALPVTVIGQREIAASGAVSGDELFRSIPQFGDVTFNSAYLPGSSNSARGDIGSVNLRNLGIGNTLVLLNGRRVVAHPTSQANDQLVPVLTYNTNAIPVNGLERLEVLRDGAAAIYGADAVAGVVNTVLKSDFNGGDLSIQYGGAEGTRFREFNANGVFGSNFAGGRGNITLFANYDRGTGLDTTEQDFTASSDKRALFAGTRFEAATSLDGRSVTTPWLSAQTPAAFGTIRRTASGTTTALTSASGLFHIQPTTSTGCQLATGNGLCIDDGALATAGVDRDLRQDTQAQNTSVIPSLNRINLFLTGHYDLDDSVTAFWEGGYYRGKTHAQQSPIQTLTSIPITVAASNYWNPFGAATFADGTANPNRIAGTNVPAAGLPVTIRNYSFSDLGNINVSVKNQQYRGLFGLRGEANGFNWETAGSYSEATVRDVSDNISRTKLAYYLGLSTPDAYNVFNGGTLATPSIGDATPNRQSTIDAIRESLTRFTKSTLATFDFRLSKQDLLTLPGGDVGFAAGIEARRETQLDDRDARIDGTITFRDSATAIPVGDFANSSVNPDTSGKREVFAAYGELAIPVVSPEMNVPLIRSISLQVAGRFERYSDFGDIAVPKVAGAWDIVRGIRLRGSWAKSFRAPNLEQVNAALVTRTNTRTDYAFCEADLRAGRITSFAGCARAQTTTAQRSGNPDLDPERAETLSFGAVLEPPLPAGLGSLTLTGDYWQVRQTGLVGIFGEGNALTLDYLLRQSGQTNPNVVRAAPTADDIAAFAGTRLTPAGQVLYVTDRYANLLPQTVRGLDFNAIYQVRNTGVGDFSASLNIAHLLKFYQDPSPGIAALLAAREAGQINAGTAITGGGDLRRQNSRPTWKWSGVLTWSIENVTLSGFTQYIGSVEDTGLIDSAGDPWIVDDQITGNLYGEYRFTGGTLAGTSIRLGVRNLTDEKPSLSSNGYLGTLYTPTRRYWYANIRHRF</sequence>
<protein>
    <submittedName>
        <fullName evidence="8">TonB-dependent receptor</fullName>
    </submittedName>
</protein>
<dbReference type="PANTHER" id="PTHR47234">
    <property type="match status" value="1"/>
</dbReference>
<dbReference type="EMBL" id="BAABBF010000004">
    <property type="protein sequence ID" value="GAA3712113.1"/>
    <property type="molecule type" value="Genomic_DNA"/>
</dbReference>
<dbReference type="InterPro" id="IPR037066">
    <property type="entry name" value="Plug_dom_sf"/>
</dbReference>
<name>A0ABP7DZ04_9SPHN</name>
<keyword evidence="5" id="KW-0732">Signal</keyword>
<organism evidence="8 9">
    <name type="scientific">Sphingomonas cynarae</name>
    <dbReference type="NCBI Taxonomy" id="930197"/>
    <lineage>
        <taxon>Bacteria</taxon>
        <taxon>Pseudomonadati</taxon>
        <taxon>Pseudomonadota</taxon>
        <taxon>Alphaproteobacteria</taxon>
        <taxon>Sphingomonadales</taxon>
        <taxon>Sphingomonadaceae</taxon>
        <taxon>Sphingomonas</taxon>
    </lineage>
</organism>
<evidence type="ECO:0000256" key="1">
    <source>
        <dbReference type="ARBA" id="ARBA00004442"/>
    </source>
</evidence>
<gene>
    <name evidence="8" type="ORF">GCM10022268_21280</name>
</gene>
<dbReference type="Gene3D" id="2.170.130.10">
    <property type="entry name" value="TonB-dependent receptor, plug domain"/>
    <property type="match status" value="1"/>
</dbReference>
<keyword evidence="4" id="KW-0798">TonB box</keyword>
<evidence type="ECO:0000259" key="7">
    <source>
        <dbReference type="Pfam" id="PF07715"/>
    </source>
</evidence>
<evidence type="ECO:0000256" key="3">
    <source>
        <dbReference type="ARBA" id="ARBA00023237"/>
    </source>
</evidence>
<accession>A0ABP7DZ04</accession>
<dbReference type="PANTHER" id="PTHR47234:SF2">
    <property type="entry name" value="TONB-DEPENDENT RECEPTOR"/>
    <property type="match status" value="1"/>
</dbReference>